<keyword evidence="5 6" id="KW-0472">Membrane</keyword>
<evidence type="ECO:0000313" key="7">
    <source>
        <dbReference type="EMBL" id="AUI70035.1"/>
    </source>
</evidence>
<keyword evidence="4 6" id="KW-1133">Transmembrane helix</keyword>
<comment type="subcellular location">
    <subcellularLocation>
        <location evidence="1">Cell membrane</location>
        <topology evidence="1">Multi-pass membrane protein</topology>
    </subcellularLocation>
</comment>
<keyword evidence="3 6" id="KW-0812">Transmembrane</keyword>
<feature type="transmembrane region" description="Helical" evidence="6">
    <location>
        <begin position="57"/>
        <end position="77"/>
    </location>
</feature>
<evidence type="ECO:0000313" key="8">
    <source>
        <dbReference type="Proteomes" id="UP000234271"/>
    </source>
</evidence>
<dbReference type="EMBL" id="CP018889">
    <property type="protein sequence ID" value="AUI70035.1"/>
    <property type="molecule type" value="Genomic_DNA"/>
</dbReference>
<dbReference type="Proteomes" id="UP000234271">
    <property type="component" value="Chromosome"/>
</dbReference>
<evidence type="ECO:0000256" key="4">
    <source>
        <dbReference type="ARBA" id="ARBA00022989"/>
    </source>
</evidence>
<dbReference type="AlphaFoldDB" id="A0A2N9YI14"/>
<gene>
    <name evidence="7" type="ORF">BLE401_15910</name>
</gene>
<dbReference type="STRING" id="288004.AL038_08395"/>
<accession>A0A2N9YI14</accession>
<dbReference type="GO" id="GO:0005886">
    <property type="term" value="C:plasma membrane"/>
    <property type="evidence" value="ECO:0007669"/>
    <property type="project" value="UniProtKB-SubCell"/>
</dbReference>
<dbReference type="PANTHER" id="PTHR33931">
    <property type="entry name" value="HOLIN-LIKE PROTEIN CIDA-RELATED"/>
    <property type="match status" value="1"/>
</dbReference>
<dbReference type="InterPro" id="IPR005538">
    <property type="entry name" value="LrgA/CidA"/>
</dbReference>
<name>A0A2N9YI14_9GAMM</name>
<feature type="transmembrane region" description="Helical" evidence="6">
    <location>
        <begin position="31"/>
        <end position="50"/>
    </location>
</feature>
<proteinExistence type="predicted"/>
<dbReference type="RefSeq" id="WP_062151718.1">
    <property type="nucleotide sequence ID" value="NZ_CP012373.2"/>
</dbReference>
<evidence type="ECO:0000256" key="3">
    <source>
        <dbReference type="ARBA" id="ARBA00022692"/>
    </source>
</evidence>
<dbReference type="PANTHER" id="PTHR33931:SF2">
    <property type="entry name" value="HOLIN-LIKE PROTEIN CIDA"/>
    <property type="match status" value="1"/>
</dbReference>
<feature type="transmembrane region" description="Helical" evidence="6">
    <location>
        <begin position="83"/>
        <end position="105"/>
    </location>
</feature>
<dbReference type="KEGG" id="blep:AL038_08395"/>
<evidence type="ECO:0000256" key="2">
    <source>
        <dbReference type="ARBA" id="ARBA00022475"/>
    </source>
</evidence>
<organism evidence="7 8">
    <name type="scientific">Beggiatoa leptomitoformis</name>
    <dbReference type="NCBI Taxonomy" id="288004"/>
    <lineage>
        <taxon>Bacteria</taxon>
        <taxon>Pseudomonadati</taxon>
        <taxon>Pseudomonadota</taxon>
        <taxon>Gammaproteobacteria</taxon>
        <taxon>Thiotrichales</taxon>
        <taxon>Thiotrichaceae</taxon>
        <taxon>Beggiatoa</taxon>
    </lineage>
</organism>
<evidence type="ECO:0000256" key="6">
    <source>
        <dbReference type="SAM" id="Phobius"/>
    </source>
</evidence>
<keyword evidence="2" id="KW-1003">Cell membrane</keyword>
<dbReference type="OrthoDB" id="385012at2"/>
<protein>
    <submittedName>
        <fullName evidence="7">CidA/LrgA family protein</fullName>
    </submittedName>
</protein>
<evidence type="ECO:0000256" key="1">
    <source>
        <dbReference type="ARBA" id="ARBA00004651"/>
    </source>
</evidence>
<dbReference type="Pfam" id="PF03788">
    <property type="entry name" value="LrgA"/>
    <property type="match status" value="1"/>
</dbReference>
<reference evidence="8" key="1">
    <citation type="submission" date="2016-12" db="EMBL/GenBank/DDBJ databases">
        <title>Complete Genome Sequence of Beggiatoa leptomitiformis D-401.</title>
        <authorList>
            <person name="Fomenkov A."/>
            <person name="Vincze T."/>
            <person name="Grabovich M."/>
            <person name="Anton B.P."/>
            <person name="Dubinina G."/>
            <person name="Orlova M."/>
            <person name="Belousova E."/>
            <person name="Roberts R.J."/>
        </authorList>
    </citation>
    <scope>NUCLEOTIDE SEQUENCE [LARGE SCALE GENOMIC DNA]</scope>
    <source>
        <strain evidence="8">D-401</strain>
    </source>
</reference>
<evidence type="ECO:0000256" key="5">
    <source>
        <dbReference type="ARBA" id="ARBA00023136"/>
    </source>
</evidence>
<keyword evidence="8" id="KW-1185">Reference proteome</keyword>
<sequence length="116" mass="12941">MLNAFAILLGLQLIGEITVRALHLPIPGPVLGMLLLFFLFIWHGHVPHFLQQTAQGLLQHLSLFFVPAGVGIMVHIGLLQQEWLSITITLLGSTWITLLVTAWTLKTLLKIWEGKT</sequence>